<keyword evidence="6" id="KW-1185">Reference proteome</keyword>
<dbReference type="Pfam" id="PF14432">
    <property type="entry name" value="DYW_deaminase"/>
    <property type="match status" value="1"/>
</dbReference>
<comment type="caution">
    <text evidence="5">The sequence shown here is derived from an EMBL/GenBank/DDBJ whole genome shotgun (WGS) entry which is preliminary data.</text>
</comment>
<dbReference type="Pfam" id="PF20431">
    <property type="entry name" value="E_motif"/>
    <property type="match status" value="1"/>
</dbReference>
<feature type="domain" description="DYW" evidence="4">
    <location>
        <begin position="537"/>
        <end position="629"/>
    </location>
</feature>
<dbReference type="InterPro" id="IPR046960">
    <property type="entry name" value="PPR_At4g14850-like_plant"/>
</dbReference>
<evidence type="ECO:0000256" key="1">
    <source>
        <dbReference type="ARBA" id="ARBA00006643"/>
    </source>
</evidence>
<dbReference type="EMBL" id="BAABME010001273">
    <property type="protein sequence ID" value="GAA0148649.1"/>
    <property type="molecule type" value="Genomic_DNA"/>
</dbReference>
<dbReference type="InterPro" id="IPR011990">
    <property type="entry name" value="TPR-like_helical_dom_sf"/>
</dbReference>
<dbReference type="Pfam" id="PF20430">
    <property type="entry name" value="Eplus_motif"/>
    <property type="match status" value="1"/>
</dbReference>
<evidence type="ECO:0000313" key="6">
    <source>
        <dbReference type="Proteomes" id="UP001454036"/>
    </source>
</evidence>
<dbReference type="GO" id="GO:0009451">
    <property type="term" value="P:RNA modification"/>
    <property type="evidence" value="ECO:0007669"/>
    <property type="project" value="InterPro"/>
</dbReference>
<feature type="repeat" description="PPR" evidence="3">
    <location>
        <begin position="322"/>
        <end position="356"/>
    </location>
</feature>
<dbReference type="FunFam" id="1.25.40.10:FF:000348">
    <property type="entry name" value="Pentatricopeptide repeat-containing protein chloroplastic"/>
    <property type="match status" value="1"/>
</dbReference>
<feature type="repeat" description="PPR" evidence="3">
    <location>
        <begin position="190"/>
        <end position="224"/>
    </location>
</feature>
<dbReference type="InterPro" id="IPR002885">
    <property type="entry name" value="PPR_rpt"/>
</dbReference>
<dbReference type="Pfam" id="PF01535">
    <property type="entry name" value="PPR"/>
    <property type="match status" value="3"/>
</dbReference>
<evidence type="ECO:0000313" key="5">
    <source>
        <dbReference type="EMBL" id="GAA0148649.1"/>
    </source>
</evidence>
<name>A0AAV3PAG7_LITER</name>
<dbReference type="SUPFAM" id="SSF48452">
    <property type="entry name" value="TPR-like"/>
    <property type="match status" value="1"/>
</dbReference>
<dbReference type="PROSITE" id="PS51375">
    <property type="entry name" value="PPR"/>
    <property type="match status" value="4"/>
</dbReference>
<evidence type="ECO:0000256" key="3">
    <source>
        <dbReference type="PROSITE-ProRule" id="PRU00708"/>
    </source>
</evidence>
<dbReference type="PANTHER" id="PTHR47926:SF458">
    <property type="entry name" value="PENTATRICOPEPTIDE REPEAT-CONTAINING PROTEIN"/>
    <property type="match status" value="1"/>
</dbReference>
<sequence>MINSIITPKLNYPHHTKQDNIHMNLSESTLNNLVQNFTYPIELKQIHANLIKSSVSPSILPLKKVTSVCALTTNFSYAQQIFRCLNKPEVIFWNCSLRDFAESKNPFNAILLFYQMREHNVCIDSFTCSYVLKACKELHDLVHGRIIFSYIEKLGYQKDLFLMNLVVHLYASCGDFDGARMLFDQMVEKDVVTWNIMITHLVKRGDVDGAYELFKEMPERSVRSWTSMIAGFVQCCRPKDALGVFVEMEEAGFRGNEVTVVAVLAACADVGDLDLGKRIHQYSNRMGFERNIRVCNTLIDMYIKCGCLDAARGVFREMKKRTVVSWSAMIQGLAMHGAAEEALKLFSEMIQTGVRPNDVTFIGLLHACSHMGLVNAGREFFASMNTDYGITPRIEHYGCMVDLLSRAGLLQEAREFIRTMPIQPNGVVWGALLGGCQVHKNIELAEEAIKHLQDLDPLNDGYYIVLSNIYADAKRWEDTARVRKLMRDRGVKKTPGRSIVTIKGAVHEFVAGDDTHPQSNEIAQTWDELLQLMKSKGYEPNTDVVLLDVEESEKEKFLYRHSEKLALVSGLINTSEGETVRIMKNLRVCEDCHAAFKVISEIVDREIIVRDRNRFHCFKQGSCSCGDYW</sequence>
<dbReference type="Gene3D" id="1.25.40.10">
    <property type="entry name" value="Tetratricopeptide repeat domain"/>
    <property type="match status" value="4"/>
</dbReference>
<keyword evidence="2" id="KW-0677">Repeat</keyword>
<dbReference type="InterPro" id="IPR046849">
    <property type="entry name" value="E2_motif"/>
</dbReference>
<feature type="repeat" description="PPR" evidence="3">
    <location>
        <begin position="291"/>
        <end position="321"/>
    </location>
</feature>
<dbReference type="NCBIfam" id="TIGR00756">
    <property type="entry name" value="PPR"/>
    <property type="match status" value="5"/>
</dbReference>
<dbReference type="InterPro" id="IPR032867">
    <property type="entry name" value="DYW_dom"/>
</dbReference>
<organism evidence="5 6">
    <name type="scientific">Lithospermum erythrorhizon</name>
    <name type="common">Purple gromwell</name>
    <name type="synonym">Lithospermum officinale var. erythrorhizon</name>
    <dbReference type="NCBI Taxonomy" id="34254"/>
    <lineage>
        <taxon>Eukaryota</taxon>
        <taxon>Viridiplantae</taxon>
        <taxon>Streptophyta</taxon>
        <taxon>Embryophyta</taxon>
        <taxon>Tracheophyta</taxon>
        <taxon>Spermatophyta</taxon>
        <taxon>Magnoliopsida</taxon>
        <taxon>eudicotyledons</taxon>
        <taxon>Gunneridae</taxon>
        <taxon>Pentapetalae</taxon>
        <taxon>asterids</taxon>
        <taxon>lamiids</taxon>
        <taxon>Boraginales</taxon>
        <taxon>Boraginaceae</taxon>
        <taxon>Boraginoideae</taxon>
        <taxon>Lithospermeae</taxon>
        <taxon>Lithospermum</taxon>
    </lineage>
</organism>
<dbReference type="FunFam" id="1.25.40.10:FF:000184">
    <property type="entry name" value="Pentatricopeptide repeat-containing protein, chloroplastic"/>
    <property type="match status" value="1"/>
</dbReference>
<evidence type="ECO:0000259" key="4">
    <source>
        <dbReference type="Pfam" id="PF14432"/>
    </source>
</evidence>
<dbReference type="Proteomes" id="UP001454036">
    <property type="component" value="Unassembled WGS sequence"/>
</dbReference>
<dbReference type="PANTHER" id="PTHR47926">
    <property type="entry name" value="PENTATRICOPEPTIDE REPEAT-CONTAINING PROTEIN"/>
    <property type="match status" value="1"/>
</dbReference>
<dbReference type="Pfam" id="PF13041">
    <property type="entry name" value="PPR_2"/>
    <property type="match status" value="2"/>
</dbReference>
<dbReference type="GO" id="GO:0003723">
    <property type="term" value="F:RNA binding"/>
    <property type="evidence" value="ECO:0007669"/>
    <property type="project" value="InterPro"/>
</dbReference>
<dbReference type="InterPro" id="IPR046848">
    <property type="entry name" value="E_motif"/>
</dbReference>
<dbReference type="GO" id="GO:0008270">
    <property type="term" value="F:zinc ion binding"/>
    <property type="evidence" value="ECO:0007669"/>
    <property type="project" value="InterPro"/>
</dbReference>
<evidence type="ECO:0000256" key="2">
    <source>
        <dbReference type="ARBA" id="ARBA00022737"/>
    </source>
</evidence>
<dbReference type="AlphaFoldDB" id="A0AAV3PAG7"/>
<feature type="repeat" description="PPR" evidence="3">
    <location>
        <begin position="159"/>
        <end position="189"/>
    </location>
</feature>
<gene>
    <name evidence="5" type="ORF">LIER_08034</name>
</gene>
<proteinExistence type="inferred from homology"/>
<accession>A0AAV3PAG7</accession>
<protein>
    <recommendedName>
        <fullName evidence="4">DYW domain-containing protein</fullName>
    </recommendedName>
</protein>
<comment type="similarity">
    <text evidence="1">Belongs to the PPR family. PCMP-H subfamily.</text>
</comment>
<reference evidence="5 6" key="1">
    <citation type="submission" date="2024-01" db="EMBL/GenBank/DDBJ databases">
        <title>The complete chloroplast genome sequence of Lithospermum erythrorhizon: insights into the phylogenetic relationship among Boraginaceae species and the maternal lineages of purple gromwells.</title>
        <authorList>
            <person name="Okada T."/>
            <person name="Watanabe K."/>
        </authorList>
    </citation>
    <scope>NUCLEOTIDE SEQUENCE [LARGE SCALE GENOMIC DNA]</scope>
</reference>